<dbReference type="Proteomes" id="UP000231632">
    <property type="component" value="Unassembled WGS sequence"/>
</dbReference>
<protein>
    <submittedName>
        <fullName evidence="4">Anthranilate phosphoribosyltransferase</fullName>
    </submittedName>
</protein>
<gene>
    <name evidence="4" type="ORF">MMIC_P0411</name>
</gene>
<dbReference type="Pfam" id="PF02885">
    <property type="entry name" value="Glycos_trans_3N"/>
    <property type="match status" value="1"/>
</dbReference>
<dbReference type="SUPFAM" id="SSF52418">
    <property type="entry name" value="Nucleoside phosphorylase/phosphoribosyltransferase catalytic domain"/>
    <property type="match status" value="1"/>
</dbReference>
<accession>A0A1L8CKN8</accession>
<evidence type="ECO:0000313" key="5">
    <source>
        <dbReference type="Proteomes" id="UP000231632"/>
    </source>
</evidence>
<keyword evidence="2 4" id="KW-0808">Transferase</keyword>
<keyword evidence="5" id="KW-1185">Reference proteome</keyword>
<proteinExistence type="predicted"/>
<dbReference type="GO" id="GO:0000162">
    <property type="term" value="P:L-tryptophan biosynthetic process"/>
    <property type="evidence" value="ECO:0007669"/>
    <property type="project" value="UniProtKB-KW"/>
</dbReference>
<dbReference type="Gene3D" id="1.20.970.10">
    <property type="entry name" value="Transferase, Pyrimidine Nucleoside Phosphorylase, Chain C"/>
    <property type="match status" value="1"/>
</dbReference>
<dbReference type="InterPro" id="IPR035902">
    <property type="entry name" value="Nuc_phospho_transferase"/>
</dbReference>
<dbReference type="SUPFAM" id="SSF47648">
    <property type="entry name" value="Nucleoside phosphorylase/phosphoribosyltransferase N-terminal domain"/>
    <property type="match status" value="1"/>
</dbReference>
<dbReference type="GO" id="GO:0005829">
    <property type="term" value="C:cytosol"/>
    <property type="evidence" value="ECO:0007669"/>
    <property type="project" value="TreeGrafter"/>
</dbReference>
<dbReference type="EMBL" id="BDFD01000002">
    <property type="protein sequence ID" value="GAV19477.1"/>
    <property type="molecule type" value="Genomic_DNA"/>
</dbReference>
<evidence type="ECO:0000256" key="2">
    <source>
        <dbReference type="ARBA" id="ARBA00022679"/>
    </source>
</evidence>
<evidence type="ECO:0000256" key="1">
    <source>
        <dbReference type="ARBA" id="ARBA00022676"/>
    </source>
</evidence>
<dbReference type="InterPro" id="IPR036320">
    <property type="entry name" value="Glycosyl_Trfase_fam3_N_dom_sf"/>
</dbReference>
<evidence type="ECO:0000259" key="3">
    <source>
        <dbReference type="Pfam" id="PF02885"/>
    </source>
</evidence>
<dbReference type="GO" id="GO:0004048">
    <property type="term" value="F:anthranilate phosphoribosyltransferase activity"/>
    <property type="evidence" value="ECO:0007669"/>
    <property type="project" value="InterPro"/>
</dbReference>
<dbReference type="InterPro" id="IPR005940">
    <property type="entry name" value="Anthranilate_Pribosyl_Tfrase"/>
</dbReference>
<dbReference type="Gene3D" id="3.40.1030.10">
    <property type="entry name" value="Nucleoside phosphorylase/phosphoribosyltransferase catalytic domain"/>
    <property type="match status" value="1"/>
</dbReference>
<organism evidence="4 5">
    <name type="scientific">Mariprofundus micogutta</name>
    <dbReference type="NCBI Taxonomy" id="1921010"/>
    <lineage>
        <taxon>Bacteria</taxon>
        <taxon>Pseudomonadati</taxon>
        <taxon>Pseudomonadota</taxon>
        <taxon>Candidatius Mariprofundia</taxon>
        <taxon>Mariprofundales</taxon>
        <taxon>Mariprofundaceae</taxon>
        <taxon>Mariprofundus</taxon>
    </lineage>
</organism>
<dbReference type="InterPro" id="IPR017459">
    <property type="entry name" value="Glycosyl_Trfase_fam3_N_dom"/>
</dbReference>
<name>A0A1L8CKN8_9PROT</name>
<dbReference type="PANTHER" id="PTHR43285:SF2">
    <property type="entry name" value="ANTHRANILATE PHOSPHORIBOSYLTRANSFERASE"/>
    <property type="match status" value="1"/>
</dbReference>
<comment type="caution">
    <text evidence="4">The sequence shown here is derived from an EMBL/GenBank/DDBJ whole genome shotgun (WGS) entry which is preliminary data.</text>
</comment>
<keyword evidence="1 4" id="KW-0328">Glycosyltransferase</keyword>
<dbReference type="PANTHER" id="PTHR43285">
    <property type="entry name" value="ANTHRANILATE PHOSPHORIBOSYLTRANSFERASE"/>
    <property type="match status" value="1"/>
</dbReference>
<feature type="domain" description="Glycosyl transferase family 3 N-terminal" evidence="3">
    <location>
        <begin position="11"/>
        <end position="74"/>
    </location>
</feature>
<dbReference type="STRING" id="1921010.MMIC_P0411"/>
<sequence length="325" mass="35913">MWYKSAMDISPLIKRVARGKHGSENLSRDEARLVFEQLLSPDADELQLGAFLIAQRMKGETSGELAGFVEAARATIAGYGKVDVLKGAVDLPCYAGKRRAGHAYLAAALKARDAGIPVFVHGVDQIEGRVTAWQVLQRAGINRAGNLVEAAQLIQRDGIVYADLSDLSPDLFRIYSLRSRLGVRSFVNTVTRLLNPMGCEGQLNGFFHTPYADYMAEANGLLGQLRALIFMGAEGEPELYADRQKVIVKQQGKLVTRLTFPASGLDYYPRLPMDVQTLTEQSVSMLNDVLSDRECAVVQRMDEAFSWAATGVMPADWREEEMKHE</sequence>
<evidence type="ECO:0000313" key="4">
    <source>
        <dbReference type="EMBL" id="GAV19477.1"/>
    </source>
</evidence>
<dbReference type="AlphaFoldDB" id="A0A1L8CKN8"/>
<reference evidence="4 5" key="1">
    <citation type="journal article" date="2017" name="Arch. Microbiol.">
        <title>Mariprofundus micogutta sp. nov., a novel iron-oxidizing zetaproteobacterium isolated from a deep-sea hydrothermal field at the Bayonnaise knoll of the Izu-Ogasawara arc, and a description of Mariprofundales ord. nov. and Zetaproteobacteria classis nov.</title>
        <authorList>
            <person name="Makita H."/>
            <person name="Tanaka E."/>
            <person name="Mitsunobu S."/>
            <person name="Miyazaki M."/>
            <person name="Nunoura T."/>
            <person name="Uematsu K."/>
            <person name="Takaki Y."/>
            <person name="Nishi S."/>
            <person name="Shimamura S."/>
            <person name="Takai K."/>
        </authorList>
    </citation>
    <scope>NUCLEOTIDE SEQUENCE [LARGE SCALE GENOMIC DNA]</scope>
    <source>
        <strain evidence="4 5">ET2</strain>
    </source>
</reference>